<accession>A0A8J8CHA4</accession>
<feature type="domain" description="Amidohydrolase-related" evidence="2">
    <location>
        <begin position="60"/>
        <end position="202"/>
    </location>
</feature>
<dbReference type="InterPro" id="IPR006680">
    <property type="entry name" value="Amidohydro-rel"/>
</dbReference>
<dbReference type="PANTHER" id="PTHR11113:SF2">
    <property type="entry name" value="ADENINE DEAMINASE"/>
    <property type="match status" value="1"/>
</dbReference>
<dbReference type="SUPFAM" id="SSF51556">
    <property type="entry name" value="Metallo-dependent hydrolases"/>
    <property type="match status" value="1"/>
</dbReference>
<sequence length="211" mass="23662">MNKHSILINAALHPEKCDLFVEGNLVNVITKEIYKTRIGIKNRSIVYIERDENIESDKFLLLSFIDSHIHIESSMLIPSEFAKLAVKHGTCAVVADPHEIANVLGVEGIKFMIENSKKTPVEIYFNIPSCVPAAEEFETSEKISVGGIKKLMKHKRILGLAEVMNFPGVIKCEPEIIEKLKLFNSKNFVIDGHCPNLRGNSLNAYAIFVRS</sequence>
<name>A0A8J8CHA4_9ARCH</name>
<evidence type="ECO:0000259" key="2">
    <source>
        <dbReference type="Pfam" id="PF01979"/>
    </source>
</evidence>
<dbReference type="Gene3D" id="2.30.40.10">
    <property type="entry name" value="Urease, subunit C, domain 1"/>
    <property type="match status" value="1"/>
</dbReference>
<evidence type="ECO:0000313" key="4">
    <source>
        <dbReference type="EMBL" id="NCS91648.1"/>
    </source>
</evidence>
<protein>
    <submittedName>
        <fullName evidence="3">Adenine deaminase</fullName>
    </submittedName>
</protein>
<evidence type="ECO:0000313" key="5">
    <source>
        <dbReference type="Proteomes" id="UP000768163"/>
    </source>
</evidence>
<dbReference type="PANTHER" id="PTHR11113">
    <property type="entry name" value="N-ACETYLGLUCOSAMINE-6-PHOSPHATE DEACETYLASE"/>
    <property type="match status" value="1"/>
</dbReference>
<dbReference type="InterPro" id="IPR032466">
    <property type="entry name" value="Metal_Hydrolase"/>
</dbReference>
<keyword evidence="1" id="KW-0378">Hydrolase</keyword>
<gene>
    <name evidence="4" type="ORF">GW779_04460</name>
    <name evidence="3" type="ORF">GW910_00415</name>
</gene>
<dbReference type="AlphaFoldDB" id="A0A8J8CHA4"/>
<dbReference type="Gene3D" id="3.20.20.140">
    <property type="entry name" value="Metal-dependent hydrolases"/>
    <property type="match status" value="1"/>
</dbReference>
<evidence type="ECO:0000256" key="1">
    <source>
        <dbReference type="ARBA" id="ARBA00022801"/>
    </source>
</evidence>
<comment type="caution">
    <text evidence="3">The sequence shown here is derived from an EMBL/GenBank/DDBJ whole genome shotgun (WGS) entry which is preliminary data.</text>
</comment>
<organism evidence="3 5">
    <name type="scientific">Candidatus Altarchaeum hamiconexum</name>
    <dbReference type="NCBI Taxonomy" id="1803513"/>
    <lineage>
        <taxon>Archaea</taxon>
        <taxon>Candidatus Altarchaeota</taxon>
        <taxon>Candidatus Altiarchaeia</taxon>
        <taxon>Candidatus Altarchaeales</taxon>
        <taxon>Candidatus Altarchaeaceae</taxon>
        <taxon>Candidatus Altarchaeum</taxon>
    </lineage>
</organism>
<dbReference type="Proteomes" id="UP000768163">
    <property type="component" value="Unassembled WGS sequence"/>
</dbReference>
<dbReference type="Pfam" id="PF01979">
    <property type="entry name" value="Amidohydro_1"/>
    <property type="match status" value="1"/>
</dbReference>
<dbReference type="GO" id="GO:0000034">
    <property type="term" value="F:adenine deaminase activity"/>
    <property type="evidence" value="ECO:0007669"/>
    <property type="project" value="TreeGrafter"/>
</dbReference>
<dbReference type="InterPro" id="IPR011059">
    <property type="entry name" value="Metal-dep_hydrolase_composite"/>
</dbReference>
<reference evidence="3" key="1">
    <citation type="submission" date="2019-11" db="EMBL/GenBank/DDBJ databases">
        <title>Lipid analysis of CO2-rich subsurface aquifers suggests an autotrophy-based deep biosphere with lysolipids enriched in CPR bacteria.</title>
        <authorList>
            <person name="Probst A.J."/>
            <person name="Elling F.J."/>
            <person name="Castelle C.J."/>
            <person name="Zhu Q."/>
            <person name="Elvert M."/>
            <person name="Birarda G."/>
            <person name="Holman H.-Y."/>
            <person name="Lane K.R."/>
            <person name="Ladd B."/>
            <person name="Ryan M.C."/>
            <person name="Woyke T."/>
            <person name="Hinrichs K.-U."/>
            <person name="Banfield J.F."/>
        </authorList>
    </citation>
    <scope>NUCLEOTIDE SEQUENCE</scope>
    <source>
        <strain evidence="3">CG_2015-01_33_1645</strain>
        <strain evidence="4">CG_2015-04_33_537</strain>
    </source>
</reference>
<evidence type="ECO:0000313" key="3">
    <source>
        <dbReference type="EMBL" id="NCN64532.1"/>
    </source>
</evidence>
<dbReference type="EMBL" id="JAACVF010000009">
    <property type="protein sequence ID" value="NCN64532.1"/>
    <property type="molecule type" value="Genomic_DNA"/>
</dbReference>
<dbReference type="EMBL" id="JAACQH010000095">
    <property type="protein sequence ID" value="NCS91648.1"/>
    <property type="molecule type" value="Genomic_DNA"/>
</dbReference>
<proteinExistence type="predicted"/>
<dbReference type="Proteomes" id="UP000738826">
    <property type="component" value="Unassembled WGS sequence"/>
</dbReference>